<dbReference type="STRING" id="926567.TheveDRAFT_0623"/>
<name>H0UQV3_9BACT</name>
<dbReference type="RefSeq" id="WP_006583275.1">
    <property type="nucleotide sequence ID" value="NZ_CM001377.1"/>
</dbReference>
<reference evidence="1 2" key="1">
    <citation type="submission" date="2011-10" db="EMBL/GenBank/DDBJ databases">
        <title>The Noncontiguous Finished genome of Thermanaerovibrio velox DSM 12556.</title>
        <authorList>
            <consortium name="US DOE Joint Genome Institute (JGI-PGF)"/>
            <person name="Lucas S."/>
            <person name="Copeland A."/>
            <person name="Lapidus A."/>
            <person name="Glavina del Rio T."/>
            <person name="Dalin E."/>
            <person name="Tice H."/>
            <person name="Bruce D."/>
            <person name="Goodwin L."/>
            <person name="Pitluck S."/>
            <person name="Peters L."/>
            <person name="Mikhailova N."/>
            <person name="Teshima H."/>
            <person name="Kyrpides N."/>
            <person name="Mavromatis K."/>
            <person name="Ivanova N."/>
            <person name="Markowitz V."/>
            <person name="Cheng J.-F."/>
            <person name="Hugenholtz P."/>
            <person name="Woyke T."/>
            <person name="Wu D."/>
            <person name="Spring S."/>
            <person name="Brambilla E.-M."/>
            <person name="Klenk H.-P."/>
            <person name="Eisen J.A."/>
        </authorList>
    </citation>
    <scope>NUCLEOTIDE SEQUENCE [LARGE SCALE GENOMIC DNA]</scope>
    <source>
        <strain evidence="1 2">DSM 12556</strain>
    </source>
</reference>
<organism evidence="1 2">
    <name type="scientific">Thermanaerovibrio velox DSM 12556</name>
    <dbReference type="NCBI Taxonomy" id="926567"/>
    <lineage>
        <taxon>Bacteria</taxon>
        <taxon>Thermotogati</taxon>
        <taxon>Synergistota</taxon>
        <taxon>Synergistia</taxon>
        <taxon>Synergistales</taxon>
        <taxon>Synergistaceae</taxon>
        <taxon>Thermanaerovibrio</taxon>
    </lineage>
</organism>
<gene>
    <name evidence="1" type="ORF">TheveDRAFT_0623</name>
</gene>
<dbReference type="EMBL" id="CM001377">
    <property type="protein sequence ID" value="EHM09782.1"/>
    <property type="molecule type" value="Genomic_DNA"/>
</dbReference>
<accession>H0UQV3</accession>
<dbReference type="NCBIfam" id="NF038093">
    <property type="entry name" value="GrdX"/>
    <property type="match status" value="1"/>
</dbReference>
<dbReference type="HOGENOM" id="CLU_132073_1_0_0"/>
<sequence length="93" mass="10674">MLLASRDMVHRGHRLLSHPLYGNMRPHQQPFRTVLLDGSLGRLDYDSLNLIEEALGVYRSYGDLPSPESFPHKDDLAYVDLKLIEHTLDIYGL</sequence>
<proteinExistence type="predicted"/>
<evidence type="ECO:0008006" key="3">
    <source>
        <dbReference type="Google" id="ProtNLM"/>
    </source>
</evidence>
<dbReference type="eggNOG" id="ENOG5032Y6H">
    <property type="taxonomic scope" value="Bacteria"/>
</dbReference>
<protein>
    <recommendedName>
        <fullName evidence="3">GrdX protein</fullName>
    </recommendedName>
</protein>
<dbReference type="AlphaFoldDB" id="H0UQV3"/>
<keyword evidence="2" id="KW-1185">Reference proteome</keyword>
<evidence type="ECO:0000313" key="1">
    <source>
        <dbReference type="EMBL" id="EHM09782.1"/>
    </source>
</evidence>
<evidence type="ECO:0000313" key="2">
    <source>
        <dbReference type="Proteomes" id="UP000005730"/>
    </source>
</evidence>
<dbReference type="Proteomes" id="UP000005730">
    <property type="component" value="Chromosome"/>
</dbReference>
<dbReference type="InterPro" id="IPR047735">
    <property type="entry name" value="GrdX-like"/>
</dbReference>